<dbReference type="PANTHER" id="PTHR35007">
    <property type="entry name" value="INTEGRAL MEMBRANE PROTEIN-RELATED"/>
    <property type="match status" value="1"/>
</dbReference>
<accession>A0A1D3TXJ2</accession>
<dbReference type="STRING" id="1619234.SAMN05421730_103136"/>
<evidence type="ECO:0000256" key="5">
    <source>
        <dbReference type="ARBA" id="ARBA00023136"/>
    </source>
</evidence>
<keyword evidence="2" id="KW-1003">Cell membrane</keyword>
<evidence type="ECO:0000256" key="6">
    <source>
        <dbReference type="SAM" id="Phobius"/>
    </source>
</evidence>
<dbReference type="InterPro" id="IPR018076">
    <property type="entry name" value="T2SS_GspF_dom"/>
</dbReference>
<dbReference type="EMBL" id="FMKA01000031">
    <property type="protein sequence ID" value="SCP99065.1"/>
    <property type="molecule type" value="Genomic_DNA"/>
</dbReference>
<protein>
    <submittedName>
        <fullName evidence="8">Type II secretion system (T2SS), protein F</fullName>
    </submittedName>
</protein>
<dbReference type="Proteomes" id="UP000199315">
    <property type="component" value="Unassembled WGS sequence"/>
</dbReference>
<dbReference type="GO" id="GO:0005886">
    <property type="term" value="C:plasma membrane"/>
    <property type="evidence" value="ECO:0007669"/>
    <property type="project" value="UniProtKB-SubCell"/>
</dbReference>
<keyword evidence="3 6" id="KW-0812">Transmembrane</keyword>
<keyword evidence="9" id="KW-1185">Reference proteome</keyword>
<evidence type="ECO:0000259" key="7">
    <source>
        <dbReference type="Pfam" id="PF00482"/>
    </source>
</evidence>
<dbReference type="OrthoDB" id="2057091at2"/>
<name>A0A1D3TXJ2_9FIRM</name>
<evidence type="ECO:0000313" key="9">
    <source>
        <dbReference type="Proteomes" id="UP000199315"/>
    </source>
</evidence>
<evidence type="ECO:0000256" key="2">
    <source>
        <dbReference type="ARBA" id="ARBA00022475"/>
    </source>
</evidence>
<proteinExistence type="predicted"/>
<feature type="transmembrane region" description="Helical" evidence="6">
    <location>
        <begin position="105"/>
        <end position="122"/>
    </location>
</feature>
<gene>
    <name evidence="8" type="ORF">SAMN05421730_103136</name>
</gene>
<dbReference type="AlphaFoldDB" id="A0A1D3TXJ2"/>
<evidence type="ECO:0000313" key="8">
    <source>
        <dbReference type="EMBL" id="SCP99065.1"/>
    </source>
</evidence>
<reference evidence="8 9" key="1">
    <citation type="submission" date="2016-09" db="EMBL/GenBank/DDBJ databases">
        <authorList>
            <person name="Capua I."/>
            <person name="De Benedictis P."/>
            <person name="Joannis T."/>
            <person name="Lombin L.H."/>
            <person name="Cattoli G."/>
        </authorList>
    </citation>
    <scope>NUCLEOTIDE SEQUENCE [LARGE SCALE GENOMIC DNA]</scope>
    <source>
        <strain evidence="8 9">GluBS11</strain>
    </source>
</reference>
<dbReference type="PANTHER" id="PTHR35007:SF2">
    <property type="entry name" value="PILUS ASSEMBLE PROTEIN"/>
    <property type="match status" value="1"/>
</dbReference>
<evidence type="ECO:0000256" key="1">
    <source>
        <dbReference type="ARBA" id="ARBA00004651"/>
    </source>
</evidence>
<keyword evidence="4 6" id="KW-1133">Transmembrane helix</keyword>
<sequence>MDIVRMTEYGVQCSMAFLSLQAYFIIYCITERVDRISCMTKEMLRKSMAASRVNYFNYDRIALYLSRHGAEFMLNARADPVAFILVKTVLAAFLAVIGFMEGNVLLTVLLAVAGFFAADLILKVSNDSDNERMLNDIKQIYDTLKIQTRAGVFLTESLTECYLTVKSRRLKSALLELNNQIIMKKDIESAIDMFNIRFKNSYIDTFCIVIRQSLKSGKSIQILEDLSTQVTDIQQAVARKEKARLEGKIEVLQLLVFIGVLAVCMYSLAIELGGALLGF</sequence>
<feature type="transmembrane region" description="Helical" evidence="6">
    <location>
        <begin position="249"/>
        <end position="269"/>
    </location>
</feature>
<dbReference type="Gene3D" id="1.20.81.30">
    <property type="entry name" value="Type II secretion system (T2SS), domain F"/>
    <property type="match status" value="1"/>
</dbReference>
<keyword evidence="5 6" id="KW-0472">Membrane</keyword>
<feature type="domain" description="Type II secretion system protein GspF" evidence="7">
    <location>
        <begin position="142"/>
        <end position="264"/>
    </location>
</feature>
<evidence type="ECO:0000256" key="3">
    <source>
        <dbReference type="ARBA" id="ARBA00022692"/>
    </source>
</evidence>
<evidence type="ECO:0000256" key="4">
    <source>
        <dbReference type="ARBA" id="ARBA00022989"/>
    </source>
</evidence>
<dbReference type="InterPro" id="IPR042094">
    <property type="entry name" value="T2SS_GspF_sf"/>
</dbReference>
<feature type="transmembrane region" description="Helical" evidence="6">
    <location>
        <begin position="81"/>
        <end position="99"/>
    </location>
</feature>
<comment type="subcellular location">
    <subcellularLocation>
        <location evidence="1">Cell membrane</location>
        <topology evidence="1">Multi-pass membrane protein</topology>
    </subcellularLocation>
</comment>
<organism evidence="8 9">
    <name type="scientific">Anaerobium acetethylicum</name>
    <dbReference type="NCBI Taxonomy" id="1619234"/>
    <lineage>
        <taxon>Bacteria</taxon>
        <taxon>Bacillati</taxon>
        <taxon>Bacillota</taxon>
        <taxon>Clostridia</taxon>
        <taxon>Lachnospirales</taxon>
        <taxon>Lachnospiraceae</taxon>
        <taxon>Anaerobium</taxon>
    </lineage>
</organism>
<dbReference type="Pfam" id="PF00482">
    <property type="entry name" value="T2SSF"/>
    <property type="match status" value="1"/>
</dbReference>